<keyword evidence="2" id="KW-1185">Reference proteome</keyword>
<accession>A0A067LUJ3</accession>
<sequence>MLIKWIRYPQGIHAEGMADATSAPAASAEGGDIFSSWAQRRRARIKPQARLSGVDAAAHDRADSEPAGCIVVGLGYGLPTREAYEDGLPRLMSPLTQIGAADDFVKKNPHVN</sequence>
<organism evidence="1 2">
    <name type="scientific">Botryobasidium botryosum (strain FD-172 SS1)</name>
    <dbReference type="NCBI Taxonomy" id="930990"/>
    <lineage>
        <taxon>Eukaryota</taxon>
        <taxon>Fungi</taxon>
        <taxon>Dikarya</taxon>
        <taxon>Basidiomycota</taxon>
        <taxon>Agaricomycotina</taxon>
        <taxon>Agaricomycetes</taxon>
        <taxon>Cantharellales</taxon>
        <taxon>Botryobasidiaceae</taxon>
        <taxon>Botryobasidium</taxon>
    </lineage>
</organism>
<evidence type="ECO:0000313" key="1">
    <source>
        <dbReference type="EMBL" id="KDQ06988.1"/>
    </source>
</evidence>
<name>A0A067LUJ3_BOTB1</name>
<dbReference type="InParanoid" id="A0A067LUJ3"/>
<dbReference type="AlphaFoldDB" id="A0A067LUJ3"/>
<dbReference type="EMBL" id="KL198118">
    <property type="protein sequence ID" value="KDQ06988.1"/>
    <property type="molecule type" value="Genomic_DNA"/>
</dbReference>
<evidence type="ECO:0000313" key="2">
    <source>
        <dbReference type="Proteomes" id="UP000027195"/>
    </source>
</evidence>
<reference evidence="2" key="1">
    <citation type="journal article" date="2014" name="Proc. Natl. Acad. Sci. U.S.A.">
        <title>Extensive sampling of basidiomycete genomes demonstrates inadequacy of the white-rot/brown-rot paradigm for wood decay fungi.</title>
        <authorList>
            <person name="Riley R."/>
            <person name="Salamov A.A."/>
            <person name="Brown D.W."/>
            <person name="Nagy L.G."/>
            <person name="Floudas D."/>
            <person name="Held B.W."/>
            <person name="Levasseur A."/>
            <person name="Lombard V."/>
            <person name="Morin E."/>
            <person name="Otillar R."/>
            <person name="Lindquist E.A."/>
            <person name="Sun H."/>
            <person name="LaButti K.M."/>
            <person name="Schmutz J."/>
            <person name="Jabbour D."/>
            <person name="Luo H."/>
            <person name="Baker S.E."/>
            <person name="Pisabarro A.G."/>
            <person name="Walton J.D."/>
            <person name="Blanchette R.A."/>
            <person name="Henrissat B."/>
            <person name="Martin F."/>
            <person name="Cullen D."/>
            <person name="Hibbett D.S."/>
            <person name="Grigoriev I.V."/>
        </authorList>
    </citation>
    <scope>NUCLEOTIDE SEQUENCE [LARGE SCALE GENOMIC DNA]</scope>
    <source>
        <strain evidence="2">FD-172 SS1</strain>
    </source>
</reference>
<dbReference type="Proteomes" id="UP000027195">
    <property type="component" value="Unassembled WGS sequence"/>
</dbReference>
<protein>
    <submittedName>
        <fullName evidence="1">Uncharacterized protein</fullName>
    </submittedName>
</protein>
<dbReference type="HOGENOM" id="CLU_2145443_0_0_1"/>
<gene>
    <name evidence="1" type="ORF">BOTBODRAFT_181125</name>
</gene>
<proteinExistence type="predicted"/>